<dbReference type="InterPro" id="IPR018303">
    <property type="entry name" value="ATPase_P-typ_P_site"/>
</dbReference>
<feature type="transmembrane region" description="Helical" evidence="13">
    <location>
        <begin position="736"/>
        <end position="757"/>
    </location>
</feature>
<dbReference type="InterPro" id="IPR036163">
    <property type="entry name" value="HMA_dom_sf"/>
</dbReference>
<dbReference type="GO" id="GO:0005507">
    <property type="term" value="F:copper ion binding"/>
    <property type="evidence" value="ECO:0007669"/>
    <property type="project" value="TreeGrafter"/>
</dbReference>
<dbReference type="Gene3D" id="3.40.1110.10">
    <property type="entry name" value="Calcium-transporting ATPase, cytoplasmic domain N"/>
    <property type="match status" value="1"/>
</dbReference>
<dbReference type="AlphaFoldDB" id="A0A179DDW2"/>
<dbReference type="InterPro" id="IPR021993">
    <property type="entry name" value="ATPase-cat-bd"/>
</dbReference>
<evidence type="ECO:0000256" key="4">
    <source>
        <dbReference type="ARBA" id="ARBA00022475"/>
    </source>
</evidence>
<keyword evidence="5" id="KW-0597">Phosphoprotein</keyword>
<dbReference type="Gene3D" id="1.20.1110.10">
    <property type="entry name" value="Calcium-transporting ATPase, transmembrane domain"/>
    <property type="match status" value="1"/>
</dbReference>
<dbReference type="Gene3D" id="3.40.50.1000">
    <property type="entry name" value="HAD superfamily/HAD-like"/>
    <property type="match status" value="2"/>
</dbReference>
<feature type="transmembrane region" description="Helical" evidence="13">
    <location>
        <begin position="763"/>
        <end position="786"/>
    </location>
</feature>
<keyword evidence="12 13" id="KW-0472">Membrane</keyword>
<dbReference type="NCBIfam" id="TIGR01494">
    <property type="entry name" value="ATPase_P-type"/>
    <property type="match status" value="1"/>
</dbReference>
<accession>A0A179DDW2</accession>
<dbReference type="Pfam" id="PF12156">
    <property type="entry name" value="ATPase-cat_bd"/>
    <property type="match status" value="1"/>
</dbReference>
<evidence type="ECO:0000256" key="3">
    <source>
        <dbReference type="ARBA" id="ARBA00022448"/>
    </source>
</evidence>
<dbReference type="PROSITE" id="PS50846">
    <property type="entry name" value="HMA_2"/>
    <property type="match status" value="1"/>
</dbReference>
<organism evidence="15 16">
    <name type="scientific">Pedobacter psychrophilus</name>
    <dbReference type="NCBI Taxonomy" id="1826909"/>
    <lineage>
        <taxon>Bacteria</taxon>
        <taxon>Pseudomonadati</taxon>
        <taxon>Bacteroidota</taxon>
        <taxon>Sphingobacteriia</taxon>
        <taxon>Sphingobacteriales</taxon>
        <taxon>Sphingobacteriaceae</taxon>
        <taxon>Pedobacter</taxon>
    </lineage>
</organism>
<comment type="caution">
    <text evidence="15">The sequence shown here is derived from an EMBL/GenBank/DDBJ whole genome shotgun (WGS) entry which is preliminary data.</text>
</comment>
<evidence type="ECO:0000256" key="1">
    <source>
        <dbReference type="ARBA" id="ARBA00004651"/>
    </source>
</evidence>
<dbReference type="SUPFAM" id="SSF56784">
    <property type="entry name" value="HAD-like"/>
    <property type="match status" value="1"/>
</dbReference>
<feature type="transmembrane region" description="Helical" evidence="13">
    <location>
        <begin position="174"/>
        <end position="193"/>
    </location>
</feature>
<feature type="transmembrane region" description="Helical" evidence="13">
    <location>
        <begin position="450"/>
        <end position="476"/>
    </location>
</feature>
<dbReference type="PANTHER" id="PTHR43520">
    <property type="entry name" value="ATP7, ISOFORM B"/>
    <property type="match status" value="1"/>
</dbReference>
<evidence type="ECO:0000256" key="11">
    <source>
        <dbReference type="ARBA" id="ARBA00023065"/>
    </source>
</evidence>
<dbReference type="Pfam" id="PF00122">
    <property type="entry name" value="E1-E2_ATPase"/>
    <property type="match status" value="1"/>
</dbReference>
<dbReference type="Gene3D" id="2.70.150.10">
    <property type="entry name" value="Calcium-transporting ATPase, cytoplasmic transduction domain A"/>
    <property type="match status" value="1"/>
</dbReference>
<dbReference type="GO" id="GO:0016887">
    <property type="term" value="F:ATP hydrolysis activity"/>
    <property type="evidence" value="ECO:0007669"/>
    <property type="project" value="InterPro"/>
</dbReference>
<dbReference type="InterPro" id="IPR001757">
    <property type="entry name" value="P_typ_ATPase"/>
</dbReference>
<reference evidence="15 16" key="1">
    <citation type="submission" date="2016-04" db="EMBL/GenBank/DDBJ databases">
        <authorList>
            <person name="Evans L.H."/>
            <person name="Alamgir A."/>
            <person name="Owens N."/>
            <person name="Weber N.D."/>
            <person name="Virtaneva K."/>
            <person name="Barbian K."/>
            <person name="Babar A."/>
            <person name="Rosenke K."/>
        </authorList>
    </citation>
    <scope>NUCLEOTIDE SEQUENCE [LARGE SCALE GENOMIC DNA]</scope>
    <source>
        <strain evidence="15 16">CCM 8644</strain>
    </source>
</reference>
<dbReference type="STRING" id="1826909.A5893_11200"/>
<dbReference type="GO" id="GO:0005524">
    <property type="term" value="F:ATP binding"/>
    <property type="evidence" value="ECO:0007669"/>
    <property type="project" value="InterPro"/>
</dbReference>
<evidence type="ECO:0000256" key="8">
    <source>
        <dbReference type="ARBA" id="ARBA00022842"/>
    </source>
</evidence>
<dbReference type="InterPro" id="IPR036412">
    <property type="entry name" value="HAD-like_sf"/>
</dbReference>
<feature type="domain" description="HMA" evidence="14">
    <location>
        <begin position="87"/>
        <end position="153"/>
    </location>
</feature>
<name>A0A179DDW2_9SPHI</name>
<keyword evidence="11" id="KW-0406">Ion transport</keyword>
<dbReference type="GO" id="GO:0043682">
    <property type="term" value="F:P-type divalent copper transporter activity"/>
    <property type="evidence" value="ECO:0007669"/>
    <property type="project" value="TreeGrafter"/>
</dbReference>
<dbReference type="SUPFAM" id="SSF81665">
    <property type="entry name" value="Calcium ATPase, transmembrane domain M"/>
    <property type="match status" value="1"/>
</dbReference>
<evidence type="ECO:0000256" key="12">
    <source>
        <dbReference type="ARBA" id="ARBA00023136"/>
    </source>
</evidence>
<evidence type="ECO:0000313" key="15">
    <source>
        <dbReference type="EMBL" id="OAQ39226.1"/>
    </source>
</evidence>
<dbReference type="OrthoDB" id="9770315at2"/>
<keyword evidence="10 13" id="KW-1133">Transmembrane helix</keyword>
<dbReference type="Pfam" id="PF00702">
    <property type="entry name" value="Hydrolase"/>
    <property type="match status" value="1"/>
</dbReference>
<comment type="subcellular location">
    <subcellularLocation>
        <location evidence="1">Cell membrane</location>
        <topology evidence="1">Multi-pass membrane protein</topology>
    </subcellularLocation>
</comment>
<evidence type="ECO:0000256" key="13">
    <source>
        <dbReference type="SAM" id="Phobius"/>
    </source>
</evidence>
<dbReference type="InterPro" id="IPR023299">
    <property type="entry name" value="ATPase_P-typ_cyto_dom_N"/>
</dbReference>
<keyword evidence="9" id="KW-1278">Translocase</keyword>
<evidence type="ECO:0000256" key="10">
    <source>
        <dbReference type="ARBA" id="ARBA00022989"/>
    </source>
</evidence>
<dbReference type="Gene3D" id="3.30.70.100">
    <property type="match status" value="1"/>
</dbReference>
<dbReference type="SUPFAM" id="SSF55008">
    <property type="entry name" value="HMA, heavy metal-associated domain"/>
    <property type="match status" value="1"/>
</dbReference>
<keyword evidence="8" id="KW-0460">Magnesium</keyword>
<dbReference type="GO" id="GO:0005886">
    <property type="term" value="C:plasma membrane"/>
    <property type="evidence" value="ECO:0007669"/>
    <property type="project" value="UniProtKB-SubCell"/>
</dbReference>
<evidence type="ECO:0000256" key="7">
    <source>
        <dbReference type="ARBA" id="ARBA00022723"/>
    </source>
</evidence>
<evidence type="ECO:0000256" key="9">
    <source>
        <dbReference type="ARBA" id="ARBA00022967"/>
    </source>
</evidence>
<dbReference type="InterPro" id="IPR059000">
    <property type="entry name" value="ATPase_P-type_domA"/>
</dbReference>
<feature type="transmembrane region" description="Helical" evidence="13">
    <location>
        <begin position="267"/>
        <end position="284"/>
    </location>
</feature>
<keyword evidence="16" id="KW-1185">Reference proteome</keyword>
<keyword evidence="7" id="KW-0479">Metal-binding</keyword>
<evidence type="ECO:0000256" key="5">
    <source>
        <dbReference type="ARBA" id="ARBA00022553"/>
    </source>
</evidence>
<feature type="transmembrane region" description="Helical" evidence="13">
    <location>
        <begin position="238"/>
        <end position="255"/>
    </location>
</feature>
<comment type="similarity">
    <text evidence="2">Belongs to the cation transport ATPase (P-type) (TC 3.A.3) family. Type IB subfamily.</text>
</comment>
<dbReference type="GO" id="GO:0055070">
    <property type="term" value="P:copper ion homeostasis"/>
    <property type="evidence" value="ECO:0007669"/>
    <property type="project" value="TreeGrafter"/>
</dbReference>
<evidence type="ECO:0000256" key="6">
    <source>
        <dbReference type="ARBA" id="ARBA00022692"/>
    </source>
</evidence>
<keyword evidence="6 13" id="KW-0812">Transmembrane</keyword>
<dbReference type="Proteomes" id="UP000078459">
    <property type="component" value="Unassembled WGS sequence"/>
</dbReference>
<dbReference type="InterPro" id="IPR023214">
    <property type="entry name" value="HAD_sf"/>
</dbReference>
<dbReference type="InterPro" id="IPR023298">
    <property type="entry name" value="ATPase_P-typ_TM_dom_sf"/>
</dbReference>
<sequence>MDIQTQTLCYHCGDLCLTENLKQDEKNFCCSGCLNVYSILSNGGLNNYYKLNLHPGDSQDKVIGKFGYLDNQEIAAKLIHYADAQKITVTFYIPSIHCSSCIWLLEHLNTIDSAIQENRVDFLKKQVYIQFNPQQTSLKNIAELLTNIGYEPLISLQDVVNKDVAKKDNLIPKIAVAGFCFGNAMLLSFPAYFGLSASDAQFGKVFSLLSLLFCLPSVFYSGWDYFKRAYQSLKQKNLNIDFPLALGIAVLLIRTLSDFTFNTGDGFADSLTGLVFFLLIGKFVQQKTYHHLSFERDYRSFFPVAVDVFEEDGSTKPVALEKLKEGDRILVKSLEIIPADAILLKGDALIDFSFVTGESQAIEKVLGEIIYAGGRQTAGSLELEVVRLVSQSYLTGLWNNEAFQKINTNKTKTFVTQVSHYFSLVLLVLATSTLLFWLPQNWQTGLNAFTAILIIACPCALALSTPFTMGAALSIFDKNKFYLKNTDVVEEMAAVDTIVFDKTGTVTHSEGNNIAFKGLLNLKEKEIIYSVCKNSIHPLSRKICDFLSPIKTLKVQGYQEHLGTGISAFCDDKKILIGNANLVMDGGLLITNAPQVHVSIDDNYIGYFEIRQQLRPGLKNTLNQLNNTYRTFLISGDKPQNSTDLNNCFKNNSDLYFNQSPQNKLDFIDYQQQQDKKVLMLGDGLNDAGALKKSNVGIAVTDNINNFTPGSDAILDGQSLTLLPNFLSFAKSTVKIIHLSFCIAVCYNIVGISFALQGKLSPLIAAILMPVSTVTIIAFTSFATHFSAKKHKLKL</sequence>
<gene>
    <name evidence="15" type="ORF">A5893_11200</name>
</gene>
<dbReference type="InterPro" id="IPR008250">
    <property type="entry name" value="ATPase_P-typ_transduc_dom_A_sf"/>
</dbReference>
<protein>
    <submittedName>
        <fullName evidence="15">ATPase</fullName>
    </submittedName>
</protein>
<evidence type="ECO:0000256" key="2">
    <source>
        <dbReference type="ARBA" id="ARBA00006024"/>
    </source>
</evidence>
<feature type="transmembrane region" description="Helical" evidence="13">
    <location>
        <begin position="418"/>
        <end position="438"/>
    </location>
</feature>
<feature type="transmembrane region" description="Helical" evidence="13">
    <location>
        <begin position="205"/>
        <end position="226"/>
    </location>
</feature>
<keyword evidence="4" id="KW-1003">Cell membrane</keyword>
<dbReference type="InterPro" id="IPR006121">
    <property type="entry name" value="HMA_dom"/>
</dbReference>
<dbReference type="PRINTS" id="PR00119">
    <property type="entry name" value="CATATPASE"/>
</dbReference>
<dbReference type="PANTHER" id="PTHR43520:SF5">
    <property type="entry name" value="CATION-TRANSPORTING P-TYPE ATPASE-RELATED"/>
    <property type="match status" value="1"/>
</dbReference>
<reference evidence="15 16" key="2">
    <citation type="submission" date="2016-06" db="EMBL/GenBank/DDBJ databases">
        <title>Pedobacter psychrophilus sp. nov., isolated from Antarctic fragmentary rock.</title>
        <authorList>
            <person name="Svec P."/>
        </authorList>
    </citation>
    <scope>NUCLEOTIDE SEQUENCE [LARGE SCALE GENOMIC DNA]</scope>
    <source>
        <strain evidence="15 16">CCM 8644</strain>
    </source>
</reference>
<dbReference type="EMBL" id="LWHJ01000028">
    <property type="protein sequence ID" value="OAQ39226.1"/>
    <property type="molecule type" value="Genomic_DNA"/>
</dbReference>
<dbReference type="PROSITE" id="PS00154">
    <property type="entry name" value="ATPASE_E1_E2"/>
    <property type="match status" value="1"/>
</dbReference>
<dbReference type="SUPFAM" id="SSF81653">
    <property type="entry name" value="Calcium ATPase, transduction domain A"/>
    <property type="match status" value="1"/>
</dbReference>
<dbReference type="CDD" id="cd00371">
    <property type="entry name" value="HMA"/>
    <property type="match status" value="1"/>
</dbReference>
<proteinExistence type="inferred from homology"/>
<evidence type="ECO:0000313" key="16">
    <source>
        <dbReference type="Proteomes" id="UP000078459"/>
    </source>
</evidence>
<keyword evidence="3" id="KW-0813">Transport</keyword>
<dbReference type="RefSeq" id="WP_068822751.1">
    <property type="nucleotide sequence ID" value="NZ_LWHJ01000028.1"/>
</dbReference>
<evidence type="ECO:0000259" key="14">
    <source>
        <dbReference type="PROSITE" id="PS50846"/>
    </source>
</evidence>